<organism evidence="5 6">
    <name type="scientific">Streptomyces blastmyceticus</name>
    <dbReference type="NCBI Taxonomy" id="68180"/>
    <lineage>
        <taxon>Bacteria</taxon>
        <taxon>Bacillati</taxon>
        <taxon>Actinomycetota</taxon>
        <taxon>Actinomycetes</taxon>
        <taxon>Kitasatosporales</taxon>
        <taxon>Streptomycetaceae</taxon>
        <taxon>Streptomyces</taxon>
    </lineage>
</organism>
<keyword evidence="6" id="KW-1185">Reference proteome</keyword>
<proteinExistence type="predicted"/>
<dbReference type="PANTHER" id="PTHR13789:SF268">
    <property type="entry name" value="5-METHYLPHENAZINE-1-CARBOXYLATE 1-MONOOXYGENASE"/>
    <property type="match status" value="1"/>
</dbReference>
<dbReference type="InterPro" id="IPR036188">
    <property type="entry name" value="FAD/NAD-bd_sf"/>
</dbReference>
<dbReference type="EMBL" id="BAAABW010000047">
    <property type="protein sequence ID" value="GAA0382465.1"/>
    <property type="molecule type" value="Genomic_DNA"/>
</dbReference>
<dbReference type="SUPFAM" id="SSF54373">
    <property type="entry name" value="FAD-linked reductases, C-terminal domain"/>
    <property type="match status" value="1"/>
</dbReference>
<evidence type="ECO:0000313" key="6">
    <source>
        <dbReference type="Proteomes" id="UP001500063"/>
    </source>
</evidence>
<name>A0ABN0Y4P2_9ACTN</name>
<feature type="chain" id="PRO_5045986993" evidence="3">
    <location>
        <begin position="22"/>
        <end position="401"/>
    </location>
</feature>
<sequence length="401" mass="42647">MTALIAGAGIGGLTAALSLHAAGIEAVVVESAREIRPLGVGINLLPHAVRELTELGLGDALAALGVAAAEIVHCDRHGREIFSEPRGVAQGYRWPQYSVHRGELQMLLLSAVRERLGAAAVRTGTRLTDFEEEAGGVRARLLDRATGATVTTAADVLVGADGLHSAVRARLHPDGGPLLWSGIRMWRGTTRAEPFRAGRSMAILRDGDTQLIAYPIGRDRLNWVCQVRESAPGPLAGEAGWNRTARAADVLPHYEGWRLGGLDVPALLAGGGEILTYPMVDRDPLPAWGRGRVTLLGDAAHPMYPVGANGASQAVVDARVLAYELARADDAAQGLARYEDARREATSAVVLANRTMNRADGRTPYDLARITDTYRHTTGSDVDALNARASLTPRRLDTSAI</sequence>
<keyword evidence="1" id="KW-0560">Oxidoreductase</keyword>
<dbReference type="PRINTS" id="PR00420">
    <property type="entry name" value="RNGMNOXGNASE"/>
</dbReference>
<dbReference type="RefSeq" id="WP_344124644.1">
    <property type="nucleotide sequence ID" value="NZ_BAAABW010000047.1"/>
</dbReference>
<comment type="caution">
    <text evidence="5">The sequence shown here is derived from an EMBL/GenBank/DDBJ whole genome shotgun (WGS) entry which is preliminary data.</text>
</comment>
<dbReference type="InterPro" id="IPR002938">
    <property type="entry name" value="FAD-bd"/>
</dbReference>
<dbReference type="Gene3D" id="3.30.9.30">
    <property type="match status" value="1"/>
</dbReference>
<dbReference type="Gene3D" id="3.50.50.60">
    <property type="entry name" value="FAD/NAD(P)-binding domain"/>
    <property type="match status" value="1"/>
</dbReference>
<keyword evidence="2" id="KW-0503">Monooxygenase</keyword>
<accession>A0ABN0Y4P2</accession>
<feature type="domain" description="FAD-binding" evidence="4">
    <location>
        <begin position="2"/>
        <end position="171"/>
    </location>
</feature>
<dbReference type="Pfam" id="PF01494">
    <property type="entry name" value="FAD_binding_3"/>
    <property type="match status" value="2"/>
</dbReference>
<dbReference type="NCBIfam" id="NF005720">
    <property type="entry name" value="PRK07538.1"/>
    <property type="match status" value="1"/>
</dbReference>
<dbReference type="InterPro" id="IPR050493">
    <property type="entry name" value="FAD-dep_Monooxygenase_BioMet"/>
</dbReference>
<feature type="signal peptide" evidence="3">
    <location>
        <begin position="1"/>
        <end position="21"/>
    </location>
</feature>
<evidence type="ECO:0000313" key="5">
    <source>
        <dbReference type="EMBL" id="GAA0382465.1"/>
    </source>
</evidence>
<dbReference type="PANTHER" id="PTHR13789">
    <property type="entry name" value="MONOOXYGENASE"/>
    <property type="match status" value="1"/>
</dbReference>
<evidence type="ECO:0000259" key="4">
    <source>
        <dbReference type="Pfam" id="PF01494"/>
    </source>
</evidence>
<evidence type="ECO:0000256" key="1">
    <source>
        <dbReference type="ARBA" id="ARBA00023002"/>
    </source>
</evidence>
<dbReference type="Proteomes" id="UP001500063">
    <property type="component" value="Unassembled WGS sequence"/>
</dbReference>
<evidence type="ECO:0000256" key="2">
    <source>
        <dbReference type="ARBA" id="ARBA00023033"/>
    </source>
</evidence>
<reference evidence="5 6" key="1">
    <citation type="journal article" date="2019" name="Int. J. Syst. Evol. Microbiol.">
        <title>The Global Catalogue of Microorganisms (GCM) 10K type strain sequencing project: providing services to taxonomists for standard genome sequencing and annotation.</title>
        <authorList>
            <consortium name="The Broad Institute Genomics Platform"/>
            <consortium name="The Broad Institute Genome Sequencing Center for Infectious Disease"/>
            <person name="Wu L."/>
            <person name="Ma J."/>
        </authorList>
    </citation>
    <scope>NUCLEOTIDE SEQUENCE [LARGE SCALE GENOMIC DNA]</scope>
    <source>
        <strain evidence="5 6">JCM 4565</strain>
    </source>
</reference>
<evidence type="ECO:0000256" key="3">
    <source>
        <dbReference type="SAM" id="SignalP"/>
    </source>
</evidence>
<protein>
    <submittedName>
        <fullName evidence="5">Flavin-dependent oxidoreductase</fullName>
    </submittedName>
</protein>
<keyword evidence="3" id="KW-0732">Signal</keyword>
<gene>
    <name evidence="5" type="ORF">GCM10010319_71070</name>
</gene>
<feature type="domain" description="FAD-binding" evidence="4">
    <location>
        <begin position="287"/>
        <end position="350"/>
    </location>
</feature>
<dbReference type="SUPFAM" id="SSF51905">
    <property type="entry name" value="FAD/NAD(P)-binding domain"/>
    <property type="match status" value="1"/>
</dbReference>